<accession>A0A2N3G7L3</accession>
<dbReference type="AlphaFoldDB" id="A0A2N3G7L3"/>
<reference evidence="3 4" key="1">
    <citation type="journal article" date="2017" name="ISME J.">
        <title>Potential for microbial H2 and metal transformations associated with novel bacteria and archaea in deep terrestrial subsurface sediments.</title>
        <authorList>
            <person name="Hernsdorf A.W."/>
            <person name="Amano Y."/>
            <person name="Miyakawa K."/>
            <person name="Ise K."/>
            <person name="Suzuki Y."/>
            <person name="Anantharaman K."/>
            <person name="Probst A."/>
            <person name="Burstein D."/>
            <person name="Thomas B.C."/>
            <person name="Banfield J.F."/>
        </authorList>
    </citation>
    <scope>NUCLEOTIDE SEQUENCE [LARGE SCALE GENOMIC DNA]</scope>
    <source>
        <strain evidence="3">HGW-Actinobacteria-3</strain>
    </source>
</reference>
<evidence type="ECO:0000256" key="1">
    <source>
        <dbReference type="SAM" id="Phobius"/>
    </source>
</evidence>
<protein>
    <recommendedName>
        <fullName evidence="2">DUF4234 domain-containing protein</fullName>
    </recommendedName>
</protein>
<dbReference type="EMBL" id="PHEX01000007">
    <property type="protein sequence ID" value="PKQ28717.1"/>
    <property type="molecule type" value="Genomic_DNA"/>
</dbReference>
<keyword evidence="1" id="KW-1133">Transmembrane helix</keyword>
<dbReference type="InterPro" id="IPR025328">
    <property type="entry name" value="DUF4234"/>
</dbReference>
<name>A0A2N3G7L3_9ACTN</name>
<evidence type="ECO:0000259" key="2">
    <source>
        <dbReference type="Pfam" id="PF14018"/>
    </source>
</evidence>
<feature type="domain" description="DUF4234" evidence="2">
    <location>
        <begin position="171"/>
        <end position="205"/>
    </location>
</feature>
<gene>
    <name evidence="3" type="ORF">CVT63_01320</name>
</gene>
<sequence length="220" mass="25213">MMEQQQSSLVQNLYYYIQERVNSDWTTEAGIAILLTVVTCGIYGWYIFYKLMERRDMHLARIANMVNTSVALLNEKAAASGKTELIGQEVAQLAMIQREMFDQSRERGAALWLVLAIFTGIALWIGYYFLMDDFTKHDQLEAQYFTLMSSALAKMELSTQASQAAPSIPERNFVAYLILSIVTCGIYSLYWMYVLIDDVNRHVEAQIQWEDFIYSALASA</sequence>
<proteinExistence type="predicted"/>
<feature type="transmembrane region" description="Helical" evidence="1">
    <location>
        <begin position="109"/>
        <end position="130"/>
    </location>
</feature>
<evidence type="ECO:0000313" key="4">
    <source>
        <dbReference type="Proteomes" id="UP000233654"/>
    </source>
</evidence>
<comment type="caution">
    <text evidence="3">The sequence shown here is derived from an EMBL/GenBank/DDBJ whole genome shotgun (WGS) entry which is preliminary data.</text>
</comment>
<keyword evidence="1" id="KW-0812">Transmembrane</keyword>
<keyword evidence="1" id="KW-0472">Membrane</keyword>
<feature type="transmembrane region" description="Helical" evidence="1">
    <location>
        <begin position="29"/>
        <end position="49"/>
    </location>
</feature>
<feature type="transmembrane region" description="Helical" evidence="1">
    <location>
        <begin position="173"/>
        <end position="196"/>
    </location>
</feature>
<dbReference type="Pfam" id="PF14018">
    <property type="entry name" value="DUF4234"/>
    <property type="match status" value="1"/>
</dbReference>
<evidence type="ECO:0000313" key="3">
    <source>
        <dbReference type="EMBL" id="PKQ28717.1"/>
    </source>
</evidence>
<organism evidence="3 4">
    <name type="scientific">Candidatus Anoxymicrobium japonicum</name>
    <dbReference type="NCBI Taxonomy" id="2013648"/>
    <lineage>
        <taxon>Bacteria</taxon>
        <taxon>Bacillati</taxon>
        <taxon>Actinomycetota</taxon>
        <taxon>Candidatus Geothermincolia</taxon>
        <taxon>Candidatus Geothermincolales</taxon>
        <taxon>Candidatus Anoxymicrobiaceae</taxon>
        <taxon>Candidatus Anoxymicrobium</taxon>
    </lineage>
</organism>
<dbReference type="Proteomes" id="UP000233654">
    <property type="component" value="Unassembled WGS sequence"/>
</dbReference>